<gene>
    <name evidence="1" type="ORF">F2Q68_00017135</name>
</gene>
<dbReference type="Proteomes" id="UP000712281">
    <property type="component" value="Unassembled WGS sequence"/>
</dbReference>
<dbReference type="SUPFAM" id="SSF48239">
    <property type="entry name" value="Terpenoid cyclases/Protein prenyltransferases"/>
    <property type="match status" value="1"/>
</dbReference>
<reference evidence="1" key="1">
    <citation type="submission" date="2019-12" db="EMBL/GenBank/DDBJ databases">
        <title>Genome sequencing and annotation of Brassica cretica.</title>
        <authorList>
            <person name="Studholme D.J."/>
            <person name="Sarris P.F."/>
        </authorList>
    </citation>
    <scope>NUCLEOTIDE SEQUENCE</scope>
    <source>
        <strain evidence="1">PFS-001/15</strain>
        <tissue evidence="1">Leaf</tissue>
    </source>
</reference>
<sequence>MWRLRIGAAAKDDHHLFSTNNYVGRQTWEFDAEAGSPAEFAGMEQARRNFSLNRSRFKTSGDLLWRIQIQYPRGRLENYGYVYIMESGNFQDLVPSSVSSWVYS</sequence>
<dbReference type="PANTHER" id="PTHR11764">
    <property type="entry name" value="TERPENE CYCLASE/MUTASE FAMILY MEMBER"/>
    <property type="match status" value="1"/>
</dbReference>
<evidence type="ECO:0000313" key="1">
    <source>
        <dbReference type="EMBL" id="KAF2558226.1"/>
    </source>
</evidence>
<dbReference type="GO" id="GO:0042300">
    <property type="term" value="F:beta-amyrin synthase activity"/>
    <property type="evidence" value="ECO:0007669"/>
    <property type="project" value="TreeGrafter"/>
</dbReference>
<dbReference type="PANTHER" id="PTHR11764:SF70">
    <property type="entry name" value="TERPENE CYCLASE_MUTASE FAMILY MEMBER"/>
    <property type="match status" value="1"/>
</dbReference>
<dbReference type="EMBL" id="QGKW02001940">
    <property type="protein sequence ID" value="KAF2558226.1"/>
    <property type="molecule type" value="Genomic_DNA"/>
</dbReference>
<dbReference type="GO" id="GO:0005811">
    <property type="term" value="C:lipid droplet"/>
    <property type="evidence" value="ECO:0007669"/>
    <property type="project" value="InterPro"/>
</dbReference>
<protein>
    <recommendedName>
        <fullName evidence="3">Squalene cyclase N-terminal domain-containing protein</fullName>
    </recommendedName>
</protein>
<dbReference type="AlphaFoldDB" id="A0A8S9HP77"/>
<dbReference type="InterPro" id="IPR018333">
    <property type="entry name" value="Squalene_cyclase"/>
</dbReference>
<dbReference type="InterPro" id="IPR008930">
    <property type="entry name" value="Terpenoid_cyclase/PrenylTrfase"/>
</dbReference>
<organism evidence="1 2">
    <name type="scientific">Brassica cretica</name>
    <name type="common">Mustard</name>
    <dbReference type="NCBI Taxonomy" id="69181"/>
    <lineage>
        <taxon>Eukaryota</taxon>
        <taxon>Viridiplantae</taxon>
        <taxon>Streptophyta</taxon>
        <taxon>Embryophyta</taxon>
        <taxon>Tracheophyta</taxon>
        <taxon>Spermatophyta</taxon>
        <taxon>Magnoliopsida</taxon>
        <taxon>eudicotyledons</taxon>
        <taxon>Gunneridae</taxon>
        <taxon>Pentapetalae</taxon>
        <taxon>rosids</taxon>
        <taxon>malvids</taxon>
        <taxon>Brassicales</taxon>
        <taxon>Brassicaceae</taxon>
        <taxon>Brassiceae</taxon>
        <taxon>Brassica</taxon>
    </lineage>
</organism>
<evidence type="ECO:0008006" key="3">
    <source>
        <dbReference type="Google" id="ProtNLM"/>
    </source>
</evidence>
<comment type="caution">
    <text evidence="1">The sequence shown here is derived from an EMBL/GenBank/DDBJ whole genome shotgun (WGS) entry which is preliminary data.</text>
</comment>
<dbReference type="GO" id="GO:0016104">
    <property type="term" value="P:triterpenoid biosynthetic process"/>
    <property type="evidence" value="ECO:0007669"/>
    <property type="project" value="InterPro"/>
</dbReference>
<proteinExistence type="predicted"/>
<evidence type="ECO:0000313" key="2">
    <source>
        <dbReference type="Proteomes" id="UP000712281"/>
    </source>
</evidence>
<accession>A0A8S9HP77</accession>
<name>A0A8S9HP77_BRACR</name>